<accession>A0A151LUM3</accession>
<dbReference type="KEGG" id="pgab:PGSY75_0416600"/>
<gene>
    <name evidence="1" type="ORF">PGSY75_0416600</name>
</gene>
<dbReference type="AlphaFoldDB" id="A0A151LUM3"/>
<dbReference type="VEuPathDB" id="PlasmoDB:PGABG01_0414400"/>
<reference evidence="1 2" key="1">
    <citation type="journal article" date="2016" name="Nat. Commun.">
        <title>Genomes of cryptic chimpanzee Plasmodium species reveal key evolutionary events leading to human malaria.</title>
        <authorList>
            <person name="Sundararaman S.A."/>
            <person name="Plenderleith L.J."/>
            <person name="Liu W."/>
            <person name="Loy D.E."/>
            <person name="Learn G.H."/>
            <person name="Li Y."/>
            <person name="Shaw K.S."/>
            <person name="Ayouba A."/>
            <person name="Peeters M."/>
            <person name="Speede S."/>
            <person name="Shaw G.M."/>
            <person name="Bushman F.D."/>
            <person name="Brisson D."/>
            <person name="Rayner J.C."/>
            <person name="Sharp P.M."/>
            <person name="Hahn B.H."/>
        </authorList>
    </citation>
    <scope>NUCLEOTIDE SEQUENCE [LARGE SCALE GENOMIC DNA]</scope>
    <source>
        <strain evidence="1 2">SY75</strain>
    </source>
</reference>
<organism evidence="1 2">
    <name type="scientific">Plasmodium gaboni</name>
    <dbReference type="NCBI Taxonomy" id="647221"/>
    <lineage>
        <taxon>Eukaryota</taxon>
        <taxon>Sar</taxon>
        <taxon>Alveolata</taxon>
        <taxon>Apicomplexa</taxon>
        <taxon>Aconoidasida</taxon>
        <taxon>Haemosporida</taxon>
        <taxon>Plasmodiidae</taxon>
        <taxon>Plasmodium</taxon>
        <taxon>Plasmodium (Laverania)</taxon>
    </lineage>
</organism>
<dbReference type="Proteomes" id="UP000076004">
    <property type="component" value="Chromosome 4"/>
</dbReference>
<evidence type="ECO:0000313" key="1">
    <source>
        <dbReference type="EMBL" id="KYO02858.1"/>
    </source>
</evidence>
<comment type="caution">
    <text evidence="1">The sequence shown here is derived from an EMBL/GenBank/DDBJ whole genome shotgun (WGS) entry which is preliminary data.</text>
</comment>
<dbReference type="GeneID" id="29774833"/>
<evidence type="ECO:0000313" key="2">
    <source>
        <dbReference type="Proteomes" id="UP000076004"/>
    </source>
</evidence>
<protein>
    <submittedName>
        <fullName evidence="1">Putative prohibitin-like protein</fullName>
    </submittedName>
</protein>
<dbReference type="EMBL" id="LVLB01000005">
    <property type="protein sequence ID" value="KYO02858.1"/>
    <property type="molecule type" value="Genomic_DNA"/>
</dbReference>
<sequence length="291" mass="34972">MKRHFIKLKYDIRNVKHYHLYKINIRNIHNIIKNERATNTHLSVNNNPRMNEKKCVENENFIYSNINIIKNKMHITDGQVEIKDNKMDQVDNIKYERKEQENEQIKILKLKNVKLLTCCIITTLFFYFTLKKVPEGYICLVQNKHDGEVKPYIYDDLMTFFFNPLKYKVIHMRIIPIQRKYTNVYETLDKQKIKVKLEVKMKPKIPFIIDIYSSFGINYSTSYIEKEMNLDLKNVIKYYNLNTLLENNQDVNDDNGTVDDAIDQIMDRFYDSSIFHKIILMDVTILFEKVE</sequence>
<proteinExistence type="predicted"/>
<dbReference type="RefSeq" id="XP_018643378.1">
    <property type="nucleotide sequence ID" value="XM_018784216.1"/>
</dbReference>
<dbReference type="VEuPathDB" id="PlasmoDB:PGSY75_0416600"/>
<name>A0A151LUM3_9APIC</name>